<evidence type="ECO:0000256" key="1">
    <source>
        <dbReference type="SAM" id="Phobius"/>
    </source>
</evidence>
<keyword evidence="1" id="KW-0812">Transmembrane</keyword>
<evidence type="ECO:0000313" key="2">
    <source>
        <dbReference type="EMBL" id="MBP2184519.1"/>
    </source>
</evidence>
<keyword evidence="1" id="KW-0472">Membrane</keyword>
<dbReference type="EMBL" id="JAGGMS010000001">
    <property type="protein sequence ID" value="MBP2184519.1"/>
    <property type="molecule type" value="Genomic_DNA"/>
</dbReference>
<comment type="caution">
    <text evidence="2">The sequence shown here is derived from an EMBL/GenBank/DDBJ whole genome shotgun (WGS) entry which is preliminary data.</text>
</comment>
<reference evidence="2 3" key="1">
    <citation type="submission" date="2021-03" db="EMBL/GenBank/DDBJ databases">
        <title>Sequencing the genomes of 1000 actinobacteria strains.</title>
        <authorList>
            <person name="Klenk H.-P."/>
        </authorList>
    </citation>
    <scope>NUCLEOTIDE SEQUENCE [LARGE SCALE GENOMIC DNA]</scope>
    <source>
        <strain evidence="2 3">DSM 45510</strain>
    </source>
</reference>
<protein>
    <submittedName>
        <fullName evidence="2">Uncharacterized protein</fullName>
    </submittedName>
</protein>
<keyword evidence="1" id="KW-1133">Transmembrane helix</keyword>
<feature type="transmembrane region" description="Helical" evidence="1">
    <location>
        <begin position="53"/>
        <end position="75"/>
    </location>
</feature>
<name>A0ABS4PYK9_9PSEU</name>
<feature type="transmembrane region" description="Helical" evidence="1">
    <location>
        <begin position="95"/>
        <end position="123"/>
    </location>
</feature>
<accession>A0ABS4PYK9</accession>
<proteinExistence type="predicted"/>
<dbReference type="Proteomes" id="UP000741013">
    <property type="component" value="Unassembled WGS sequence"/>
</dbReference>
<sequence>MVSRSRPVRARLLWPRRGLVLAGLLIAIWAVTRVVLQLTGHEDLVVAESDRHGYVAVFSLVLVPFLLVAVVTLAADTVELWRHGRSRRVGSGVALLLSSPLAGGLALVAAVLGASLIATALVARSRGA</sequence>
<keyword evidence="3" id="KW-1185">Reference proteome</keyword>
<evidence type="ECO:0000313" key="3">
    <source>
        <dbReference type="Proteomes" id="UP000741013"/>
    </source>
</evidence>
<organism evidence="2 3">
    <name type="scientific">Amycolatopsis magusensis</name>
    <dbReference type="NCBI Taxonomy" id="882444"/>
    <lineage>
        <taxon>Bacteria</taxon>
        <taxon>Bacillati</taxon>
        <taxon>Actinomycetota</taxon>
        <taxon>Actinomycetes</taxon>
        <taxon>Pseudonocardiales</taxon>
        <taxon>Pseudonocardiaceae</taxon>
        <taxon>Amycolatopsis</taxon>
    </lineage>
</organism>
<gene>
    <name evidence="2" type="ORF">JOM49_006045</name>
</gene>